<accession>A0ACC2QL82</accession>
<organism evidence="1 2">
    <name type="scientific">Mythimna loreyi</name>
    <dbReference type="NCBI Taxonomy" id="667449"/>
    <lineage>
        <taxon>Eukaryota</taxon>
        <taxon>Metazoa</taxon>
        <taxon>Ecdysozoa</taxon>
        <taxon>Arthropoda</taxon>
        <taxon>Hexapoda</taxon>
        <taxon>Insecta</taxon>
        <taxon>Pterygota</taxon>
        <taxon>Neoptera</taxon>
        <taxon>Endopterygota</taxon>
        <taxon>Lepidoptera</taxon>
        <taxon>Glossata</taxon>
        <taxon>Ditrysia</taxon>
        <taxon>Noctuoidea</taxon>
        <taxon>Noctuidae</taxon>
        <taxon>Noctuinae</taxon>
        <taxon>Hadenini</taxon>
        <taxon>Mythimna</taxon>
    </lineage>
</organism>
<protein>
    <submittedName>
        <fullName evidence="1">Uncharacterized protein</fullName>
    </submittedName>
</protein>
<proteinExistence type="predicted"/>
<gene>
    <name evidence="1" type="ORF">PYW08_013639</name>
</gene>
<evidence type="ECO:0000313" key="1">
    <source>
        <dbReference type="EMBL" id="KAJ8716354.1"/>
    </source>
</evidence>
<reference evidence="1" key="1">
    <citation type="submission" date="2023-03" db="EMBL/GenBank/DDBJ databases">
        <title>Chromosome-level genomes of two armyworms, Mythimna separata and Mythimna loreyi, provide insights into the biosynthesis and reception of sex pheromones.</title>
        <authorList>
            <person name="Zhao H."/>
        </authorList>
    </citation>
    <scope>NUCLEOTIDE SEQUENCE</scope>
    <source>
        <strain evidence="1">BeijingLab</strain>
    </source>
</reference>
<name>A0ACC2QL82_9NEOP</name>
<dbReference type="Proteomes" id="UP001231649">
    <property type="component" value="Chromosome 4"/>
</dbReference>
<comment type="caution">
    <text evidence="1">The sequence shown here is derived from an EMBL/GenBank/DDBJ whole genome shotgun (WGS) entry which is preliminary data.</text>
</comment>
<dbReference type="EMBL" id="CM056780">
    <property type="protein sequence ID" value="KAJ8716354.1"/>
    <property type="molecule type" value="Genomic_DNA"/>
</dbReference>
<sequence length="478" mass="53184">MVFKLVRIDTQEPCKIQLTVGKHVIGRGKFLHNDETDKRVSRNHAELVVTPDTVSLKSLHQNPCFFMKKSIETHLLHQDTTVCLCHGDKFGLLPDHFWYEVLHCPDQDSVDEIATISETTENGVHNDEDVGTGQALDVRETNNEPATSTAVEESINFDGGEEEVDAIRSASPSLLTVNEEAANQATSEPEVTGQSTVESETEEQPTVKQESADQEDQNTETYDPSAQQPRVDDARTPTKRHHSSDESSPVDVKKVKVERDDAGDGAGPSNGQASSDNDTKDNIVAAAPLPKPAPPGRERCIYGANCYRRNPQHKAQFSHPADADWGAGERGVCPYGAACRKADPRHWQQHTHPPGVQRPAAHAPRPGMQVVQRHGNVYYINAHSVNFYDDHFQVEDSDGDSHRRKRRQRRDSVSDNDEDDSPVHNLIVTGKRARKTIQRQGWSDAESEDEEDPYGTDESDEWQPPSDVPTSQDFSQDL</sequence>
<evidence type="ECO:0000313" key="2">
    <source>
        <dbReference type="Proteomes" id="UP001231649"/>
    </source>
</evidence>
<keyword evidence="2" id="KW-1185">Reference proteome</keyword>